<dbReference type="GO" id="GO:0016887">
    <property type="term" value="F:ATP hydrolysis activity"/>
    <property type="evidence" value="ECO:0007669"/>
    <property type="project" value="InterPro"/>
</dbReference>
<dbReference type="GO" id="GO:0005730">
    <property type="term" value="C:nucleolus"/>
    <property type="evidence" value="ECO:0007669"/>
    <property type="project" value="TreeGrafter"/>
</dbReference>
<dbReference type="InterPro" id="IPR031248">
    <property type="entry name" value="RNF213"/>
</dbReference>
<dbReference type="GeneTree" id="ENSGT00630000089884"/>
<evidence type="ECO:0000313" key="2">
    <source>
        <dbReference type="Ensembl" id="ENSCAFP00020010652.1"/>
    </source>
</evidence>
<dbReference type="GO" id="GO:0004842">
    <property type="term" value="F:ubiquitin-protein transferase activity"/>
    <property type="evidence" value="ECO:0007669"/>
    <property type="project" value="InterPro"/>
</dbReference>
<name>A0A8C0QXS6_CANLU</name>
<dbReference type="Ensembl" id="ENSCAFT00020012367.1">
    <property type="protein sequence ID" value="ENSCAFP00020010652.1"/>
    <property type="gene ID" value="ENSCAFG00020008614.1"/>
</dbReference>
<reference evidence="2" key="2">
    <citation type="submission" date="2025-09" db="UniProtKB">
        <authorList>
            <consortium name="Ensembl"/>
        </authorList>
    </citation>
    <scope>IDENTIFICATION</scope>
</reference>
<keyword evidence="3" id="KW-1185">Reference proteome</keyword>
<dbReference type="GO" id="GO:0016020">
    <property type="term" value="C:membrane"/>
    <property type="evidence" value="ECO:0007669"/>
    <property type="project" value="TreeGrafter"/>
</dbReference>
<evidence type="ECO:0008006" key="4">
    <source>
        <dbReference type="Google" id="ProtNLM"/>
    </source>
</evidence>
<reference evidence="2" key="1">
    <citation type="submission" date="2025-08" db="UniProtKB">
        <authorList>
            <consortium name="Ensembl"/>
        </authorList>
    </citation>
    <scope>IDENTIFICATION</scope>
</reference>
<dbReference type="GO" id="GO:0006511">
    <property type="term" value="P:ubiquitin-dependent protein catabolic process"/>
    <property type="evidence" value="ECO:0007669"/>
    <property type="project" value="TreeGrafter"/>
</dbReference>
<proteinExistence type="predicted"/>
<dbReference type="PANTHER" id="PTHR22605:SF16">
    <property type="entry name" value="E3 UBIQUITIN-PROTEIN LIGASE RNF213"/>
    <property type="match status" value="1"/>
</dbReference>
<accession>A0A8C0QXS6</accession>
<dbReference type="GO" id="GO:2000051">
    <property type="term" value="P:negative regulation of non-canonical Wnt signaling pathway"/>
    <property type="evidence" value="ECO:0007669"/>
    <property type="project" value="TreeGrafter"/>
</dbReference>
<dbReference type="AlphaFoldDB" id="A0A8C0QXS6"/>
<dbReference type="Proteomes" id="UP000694391">
    <property type="component" value="Unplaced"/>
</dbReference>
<feature type="region of interest" description="Disordered" evidence="1">
    <location>
        <begin position="26"/>
        <end position="47"/>
    </location>
</feature>
<protein>
    <recommendedName>
        <fullName evidence="4">Ring finger protein 213</fullName>
    </recommendedName>
</protein>
<evidence type="ECO:0000313" key="3">
    <source>
        <dbReference type="Proteomes" id="UP000694391"/>
    </source>
</evidence>
<sequence>MRRSNGTAKPERVRLWGGRCEPWAPGHRHRLPDHPHPGAGDGESQATALLGDPSWGNGAPTQGAGWGASCVPIPCLVQCSWGLKGLPGTQRARWWRGERLACPQVLISPLPPLPPALQSWAERAPLQGDAPLPRHPTAEGGTVGPRGVVSVWSVDALALGRVEKRGSCCARACMCVCVCACACVCGCRGGGGRPEAHGCFLFWLSSSTPLSVQEGITVYFHAIIPKDCNVNLNSHQVYVRGGEEFGKLKWQNNVCEMHYTKDLHENGYLVEGHTVLSRQHVDKPIPYKYVIVDGDGCCEYEFIYKQKQKHGDHVNRCLVVRSELLALGDWHQYDDMVRMESPGKLQKLMSSVTDSIRKDLVKGKQVAATLMLDNIFSLLQAWGAINLRSFLVQFQQFFSVVRVPMIYEGQAQPWLSLKYDEKEVKKHLWEYLKNQAAPLLESSVDPLPEDHPVKSPLRMGLIVLFAVEKFNIPLSDSDLSMLCTLLCSNVRSPGDLHSDLSDIFETYQSWREALVNLCQKCMEQTVDLWVLTLPLLHYCMELFLQGKDCRMQPEDIWAALEGISFSEFREKRTHLVKLMSKYIHLLNVDTYLFRSWFSLVPLSNLLDYMENFVEYQSHIPACILDCLQGTWYRLQHHTKLSKRHQEVCCLMFRTGCPCFSKCRSETRLSGLLDLLNIYQDKILEEPLIQSYLTVCQKLHETICSITKDERLYELLALSAEIVCRIITLQPLVDSAEGLGKEARRNSVHAVFQGTIINTRAWLQSVFRERIFNIIGARAVLTFRYTDEIKVKLCWAEMLPGGLPMRSLLLQEKPFDQICIFCGPQWDARGQEDSVSKCFEKCVVEAVSAASQNQTSILERISYHNLQNFGTLVSAVITKSWPRNEDAPCYLDEVLKHLLTCPDIKHLFKLCSTSKFLQHDLQPFHCFSFHFTLGSGLEEELLLFSE</sequence>
<dbReference type="PANTHER" id="PTHR22605">
    <property type="entry name" value="RZ-TYPE DOMAIN-CONTAINING PROTEIN"/>
    <property type="match status" value="1"/>
</dbReference>
<evidence type="ECO:0000256" key="1">
    <source>
        <dbReference type="SAM" id="MobiDB-lite"/>
    </source>
</evidence>
<organism evidence="2 3">
    <name type="scientific">Canis lupus dingo</name>
    <name type="common">dingo</name>
    <dbReference type="NCBI Taxonomy" id="286419"/>
    <lineage>
        <taxon>Eukaryota</taxon>
        <taxon>Metazoa</taxon>
        <taxon>Chordata</taxon>
        <taxon>Craniata</taxon>
        <taxon>Vertebrata</taxon>
        <taxon>Euteleostomi</taxon>
        <taxon>Mammalia</taxon>
        <taxon>Eutheria</taxon>
        <taxon>Laurasiatheria</taxon>
        <taxon>Carnivora</taxon>
        <taxon>Caniformia</taxon>
        <taxon>Canidae</taxon>
        <taxon>Canis</taxon>
    </lineage>
</organism>
<dbReference type="GO" id="GO:0002040">
    <property type="term" value="P:sprouting angiogenesis"/>
    <property type="evidence" value="ECO:0007669"/>
    <property type="project" value="TreeGrafter"/>
</dbReference>
<dbReference type="GO" id="GO:0005829">
    <property type="term" value="C:cytosol"/>
    <property type="evidence" value="ECO:0007669"/>
    <property type="project" value="TreeGrafter"/>
</dbReference>